<name>A0A2A4XAA1_9GAMM</name>
<feature type="transmembrane region" description="Helical" evidence="1">
    <location>
        <begin position="74"/>
        <end position="95"/>
    </location>
</feature>
<dbReference type="PANTHER" id="PTHR37305:SF1">
    <property type="entry name" value="MEMBRANE PROTEIN"/>
    <property type="match status" value="1"/>
</dbReference>
<dbReference type="AlphaFoldDB" id="A0A2A4XAA1"/>
<evidence type="ECO:0000313" key="3">
    <source>
        <dbReference type="Proteomes" id="UP000218767"/>
    </source>
</evidence>
<comment type="caution">
    <text evidence="2">The sequence shown here is derived from an EMBL/GenBank/DDBJ whole genome shotgun (WGS) entry which is preliminary data.</text>
</comment>
<feature type="transmembrane region" description="Helical" evidence="1">
    <location>
        <begin position="262"/>
        <end position="280"/>
    </location>
</feature>
<dbReference type="Proteomes" id="UP000218767">
    <property type="component" value="Unassembled WGS sequence"/>
</dbReference>
<keyword evidence="1" id="KW-0472">Membrane</keyword>
<dbReference type="GO" id="GO:0140359">
    <property type="term" value="F:ABC-type transporter activity"/>
    <property type="evidence" value="ECO:0007669"/>
    <property type="project" value="InterPro"/>
</dbReference>
<keyword evidence="1" id="KW-1133">Transmembrane helix</keyword>
<dbReference type="GO" id="GO:0005886">
    <property type="term" value="C:plasma membrane"/>
    <property type="evidence" value="ECO:0007669"/>
    <property type="project" value="UniProtKB-SubCell"/>
</dbReference>
<feature type="transmembrane region" description="Helical" evidence="1">
    <location>
        <begin position="168"/>
        <end position="189"/>
    </location>
</feature>
<dbReference type="Pfam" id="PF12679">
    <property type="entry name" value="ABC2_membrane_2"/>
    <property type="match status" value="1"/>
</dbReference>
<reference evidence="3" key="1">
    <citation type="submission" date="2017-08" db="EMBL/GenBank/DDBJ databases">
        <title>A dynamic microbial community with high functional redundancy inhabits the cold, oxic subseafloor aquifer.</title>
        <authorList>
            <person name="Tully B.J."/>
            <person name="Wheat C.G."/>
            <person name="Glazer B.T."/>
            <person name="Huber J.A."/>
        </authorList>
    </citation>
    <scope>NUCLEOTIDE SEQUENCE [LARGE SCALE GENOMIC DNA]</scope>
</reference>
<dbReference type="PANTHER" id="PTHR37305">
    <property type="entry name" value="INTEGRAL MEMBRANE PROTEIN-RELATED"/>
    <property type="match status" value="1"/>
</dbReference>
<evidence type="ECO:0000256" key="1">
    <source>
        <dbReference type="SAM" id="Phobius"/>
    </source>
</evidence>
<gene>
    <name evidence="2" type="ORF">COB20_04675</name>
</gene>
<feature type="transmembrane region" description="Helical" evidence="1">
    <location>
        <begin position="116"/>
        <end position="141"/>
    </location>
</feature>
<accession>A0A2A4XAA1</accession>
<dbReference type="EMBL" id="NVUL01000017">
    <property type="protein sequence ID" value="PCI79416.1"/>
    <property type="molecule type" value="Genomic_DNA"/>
</dbReference>
<feature type="transmembrane region" description="Helical" evidence="1">
    <location>
        <begin position="196"/>
        <end position="217"/>
    </location>
</feature>
<evidence type="ECO:0000313" key="2">
    <source>
        <dbReference type="EMBL" id="PCI79416.1"/>
    </source>
</evidence>
<sequence length="285" mass="30851">MNGLLVAIKSELFVALRTFASKLIVAAPALIAAAQLLLVKLTEAGQQARDSLLGGSGFEQSVANNAYGFFVDGLSTGLTMLGLLLVAQGAYSFSYERDIGSIRHSLIRRVSRSSVLTAKLVHLHLLALLSVLLLLITSYLLSGMLWEYGAIAEDGFELISEQEIREEIWLGLRLALVPLPAAIAFGLLISVSAQSATQAVTTALGITLAIDIFKGLLGDMANYLYASFQPSLIDQSYLQSVSRIVRGYSDVLIDDSVLQLNMWVPFPALLLFFAAGLFIVQRRKI</sequence>
<proteinExistence type="predicted"/>
<feature type="transmembrane region" description="Helical" evidence="1">
    <location>
        <begin position="12"/>
        <end position="38"/>
    </location>
</feature>
<keyword evidence="1" id="KW-0812">Transmembrane</keyword>
<evidence type="ECO:0008006" key="4">
    <source>
        <dbReference type="Google" id="ProtNLM"/>
    </source>
</evidence>
<organism evidence="2 3">
    <name type="scientific">SAR86 cluster bacterium</name>
    <dbReference type="NCBI Taxonomy" id="2030880"/>
    <lineage>
        <taxon>Bacteria</taxon>
        <taxon>Pseudomonadati</taxon>
        <taxon>Pseudomonadota</taxon>
        <taxon>Gammaproteobacteria</taxon>
        <taxon>SAR86 cluster</taxon>
    </lineage>
</organism>
<protein>
    <recommendedName>
        <fullName evidence="4">ABC transporter permease</fullName>
    </recommendedName>
</protein>